<feature type="compositionally biased region" description="Basic and acidic residues" evidence="1">
    <location>
        <begin position="32"/>
        <end position="48"/>
    </location>
</feature>
<gene>
    <name evidence="2" type="ORF">ISP19_18810</name>
</gene>
<comment type="caution">
    <text evidence="2">The sequence shown here is derived from an EMBL/GenBank/DDBJ whole genome shotgun (WGS) entry which is preliminary data.</text>
</comment>
<name>A0ABS2K875_9GAMM</name>
<dbReference type="RefSeq" id="WP_204683960.1">
    <property type="nucleotide sequence ID" value="NZ_BSNR01000014.1"/>
</dbReference>
<accession>A0ABS2K875</accession>
<dbReference type="Proteomes" id="UP001430149">
    <property type="component" value="Unassembled WGS sequence"/>
</dbReference>
<evidence type="ECO:0000256" key="1">
    <source>
        <dbReference type="SAM" id="MobiDB-lite"/>
    </source>
</evidence>
<evidence type="ECO:0000313" key="3">
    <source>
        <dbReference type="Proteomes" id="UP001430149"/>
    </source>
</evidence>
<evidence type="ECO:0000313" key="2">
    <source>
        <dbReference type="EMBL" id="MBM7127432.1"/>
    </source>
</evidence>
<organism evidence="2 3">
    <name type="scientific">Dyella flava</name>
    <dbReference type="NCBI Taxonomy" id="1920170"/>
    <lineage>
        <taxon>Bacteria</taxon>
        <taxon>Pseudomonadati</taxon>
        <taxon>Pseudomonadota</taxon>
        <taxon>Gammaproteobacteria</taxon>
        <taxon>Lysobacterales</taxon>
        <taxon>Rhodanobacteraceae</taxon>
        <taxon>Dyella</taxon>
    </lineage>
</organism>
<proteinExistence type="predicted"/>
<sequence>MLSVVITQDATRGRKRNTPEFDLVSWTSSAQSRREDELARIRQNETQP</sequence>
<feature type="region of interest" description="Disordered" evidence="1">
    <location>
        <begin position="26"/>
        <end position="48"/>
    </location>
</feature>
<reference evidence="2" key="1">
    <citation type="submission" date="2020-10" db="EMBL/GenBank/DDBJ databases">
        <title>Phylogeny of dyella-like bacteria.</title>
        <authorList>
            <person name="Fu J."/>
        </authorList>
    </citation>
    <scope>NUCLEOTIDE SEQUENCE</scope>
    <source>
        <strain evidence="2">DHOC52</strain>
    </source>
</reference>
<keyword evidence="3" id="KW-1185">Reference proteome</keyword>
<protein>
    <submittedName>
        <fullName evidence="2">Uncharacterized protein</fullName>
    </submittedName>
</protein>
<dbReference type="EMBL" id="JADIKE010000039">
    <property type="protein sequence ID" value="MBM7127432.1"/>
    <property type="molecule type" value="Genomic_DNA"/>
</dbReference>